<dbReference type="Proteomes" id="UP000235965">
    <property type="component" value="Unassembled WGS sequence"/>
</dbReference>
<reference evidence="1 2" key="1">
    <citation type="submission" date="2017-12" db="EMBL/GenBank/DDBJ databases">
        <title>Hemimetabolous genomes reveal molecular basis of termite eusociality.</title>
        <authorList>
            <person name="Harrison M.C."/>
            <person name="Jongepier E."/>
            <person name="Robertson H.M."/>
            <person name="Arning N."/>
            <person name="Bitard-Feildel T."/>
            <person name="Chao H."/>
            <person name="Childers C.P."/>
            <person name="Dinh H."/>
            <person name="Doddapaneni H."/>
            <person name="Dugan S."/>
            <person name="Gowin J."/>
            <person name="Greiner C."/>
            <person name="Han Y."/>
            <person name="Hu H."/>
            <person name="Hughes D.S.T."/>
            <person name="Huylmans A.-K."/>
            <person name="Kemena C."/>
            <person name="Kremer L.P.M."/>
            <person name="Lee S.L."/>
            <person name="Lopez-Ezquerra A."/>
            <person name="Mallet L."/>
            <person name="Monroy-Kuhn J.M."/>
            <person name="Moser A."/>
            <person name="Murali S.C."/>
            <person name="Muzny D.M."/>
            <person name="Otani S."/>
            <person name="Piulachs M.-D."/>
            <person name="Poelchau M."/>
            <person name="Qu J."/>
            <person name="Schaub F."/>
            <person name="Wada-Katsumata A."/>
            <person name="Worley K.C."/>
            <person name="Xie Q."/>
            <person name="Ylla G."/>
            <person name="Poulsen M."/>
            <person name="Gibbs R.A."/>
            <person name="Schal C."/>
            <person name="Richards S."/>
            <person name="Belles X."/>
            <person name="Korb J."/>
            <person name="Bornberg-Bauer E."/>
        </authorList>
    </citation>
    <scope>NUCLEOTIDE SEQUENCE [LARGE SCALE GENOMIC DNA]</scope>
    <source>
        <tissue evidence="1">Whole body</tissue>
    </source>
</reference>
<organism evidence="1 2">
    <name type="scientific">Cryptotermes secundus</name>
    <dbReference type="NCBI Taxonomy" id="105785"/>
    <lineage>
        <taxon>Eukaryota</taxon>
        <taxon>Metazoa</taxon>
        <taxon>Ecdysozoa</taxon>
        <taxon>Arthropoda</taxon>
        <taxon>Hexapoda</taxon>
        <taxon>Insecta</taxon>
        <taxon>Pterygota</taxon>
        <taxon>Neoptera</taxon>
        <taxon>Polyneoptera</taxon>
        <taxon>Dictyoptera</taxon>
        <taxon>Blattodea</taxon>
        <taxon>Blattoidea</taxon>
        <taxon>Termitoidae</taxon>
        <taxon>Kalotermitidae</taxon>
        <taxon>Cryptotermitinae</taxon>
        <taxon>Cryptotermes</taxon>
    </lineage>
</organism>
<proteinExistence type="predicted"/>
<evidence type="ECO:0000313" key="1">
    <source>
        <dbReference type="EMBL" id="PNF30091.1"/>
    </source>
</evidence>
<protein>
    <submittedName>
        <fullName evidence="1">Uncharacterized protein</fullName>
    </submittedName>
</protein>
<dbReference type="EMBL" id="NEVH01013195">
    <property type="protein sequence ID" value="PNF30091.1"/>
    <property type="molecule type" value="Genomic_DNA"/>
</dbReference>
<gene>
    <name evidence="1" type="ORF">B7P43_G03138</name>
</gene>
<comment type="caution">
    <text evidence="1">The sequence shown here is derived from an EMBL/GenBank/DDBJ whole genome shotgun (WGS) entry which is preliminary data.</text>
</comment>
<evidence type="ECO:0000313" key="2">
    <source>
        <dbReference type="Proteomes" id="UP000235965"/>
    </source>
</evidence>
<name>A0A2J7QNC2_9NEOP</name>
<keyword evidence="2" id="KW-1185">Reference proteome</keyword>
<sequence>MKTFNILSNAAYGITWHEFNLSIYNQATTRKRLLTQGSTTYETIDFETSQNLMILTDINNSHTPSILWPDDFMPPGAKFRTADLQAGTYFCKTEELATGHTKTFSFTPEKLPSSYVWELIHIDKSGTHADKMFPARQHTNSFQSNDIPLIAASKSGFTSMHIQWKPQPMPLIVLDSPHILSENGNMKFIYRTRWDYTIPYTLHMMPSSATEQSFYKYITPYPKAKVTSSEDAPRVTLSYIATPTLL</sequence>
<dbReference type="InterPro" id="IPR057723">
    <property type="entry name" value="AdSDV_VP1"/>
</dbReference>
<dbReference type="AlphaFoldDB" id="A0A2J7QNC2"/>
<dbReference type="Pfam" id="PF25662">
    <property type="entry name" value="AdSDV_VP1"/>
    <property type="match status" value="1"/>
</dbReference>
<accession>A0A2J7QNC2</accession>
<dbReference type="InParanoid" id="A0A2J7QNC2"/>